<dbReference type="eggNOG" id="COG2842">
    <property type="taxonomic scope" value="Bacteria"/>
</dbReference>
<evidence type="ECO:0000313" key="2">
    <source>
        <dbReference type="EMBL" id="ACB26714.1"/>
    </source>
</evidence>
<evidence type="ECO:0008006" key="4">
    <source>
        <dbReference type="Google" id="ProtNLM"/>
    </source>
</evidence>
<reference evidence="2 3" key="1">
    <citation type="submission" date="2008-03" db="EMBL/GenBank/DDBJ databases">
        <title>Complete sequence of chromosome of Methylobacterium radiotolerans JCM 2831.</title>
        <authorList>
            <consortium name="US DOE Joint Genome Institute"/>
            <person name="Copeland A."/>
            <person name="Lucas S."/>
            <person name="Lapidus A."/>
            <person name="Glavina del Rio T."/>
            <person name="Dalin E."/>
            <person name="Tice H."/>
            <person name="Bruce D."/>
            <person name="Goodwin L."/>
            <person name="Pitluck S."/>
            <person name="Kiss H."/>
            <person name="Brettin T."/>
            <person name="Detter J.C."/>
            <person name="Han C."/>
            <person name="Kuske C.R."/>
            <person name="Schmutz J."/>
            <person name="Larimer F."/>
            <person name="Land M."/>
            <person name="Hauser L."/>
            <person name="Kyrpides N."/>
            <person name="Mikhailova N."/>
            <person name="Marx C.J."/>
            <person name="Richardson P."/>
        </authorList>
    </citation>
    <scope>NUCLEOTIDE SEQUENCE [LARGE SCALE GENOMIC DNA]</scope>
    <source>
        <strain evidence="3">ATCC 27329 / DSM 1819 / JCM 2831 / NBRC 15690 / NCIMB 10815 / 0-1</strain>
    </source>
</reference>
<feature type="region of interest" description="Disordered" evidence="1">
    <location>
        <begin position="337"/>
        <end position="362"/>
    </location>
</feature>
<organism evidence="2 3">
    <name type="scientific">Methylobacterium radiotolerans (strain ATCC 27329 / DSM 1819 / JCM 2831 / NBRC 15690 / NCIMB 10815 / 0-1)</name>
    <dbReference type="NCBI Taxonomy" id="426355"/>
    <lineage>
        <taxon>Bacteria</taxon>
        <taxon>Pseudomonadati</taxon>
        <taxon>Pseudomonadota</taxon>
        <taxon>Alphaproteobacteria</taxon>
        <taxon>Hyphomicrobiales</taxon>
        <taxon>Methylobacteriaceae</taxon>
        <taxon>Methylobacterium</taxon>
    </lineage>
</organism>
<name>B1M7Z3_METRJ</name>
<dbReference type="AlphaFoldDB" id="B1M7Z3"/>
<evidence type="ECO:0000313" key="3">
    <source>
        <dbReference type="Proteomes" id="UP000006589"/>
    </source>
</evidence>
<dbReference type="Proteomes" id="UP000006589">
    <property type="component" value="Chromosome"/>
</dbReference>
<dbReference type="HOGENOM" id="CLU_063451_0_1_5"/>
<dbReference type="SUPFAM" id="SSF52540">
    <property type="entry name" value="P-loop containing nucleoside triphosphate hydrolases"/>
    <property type="match status" value="1"/>
</dbReference>
<dbReference type="InterPro" id="IPR027417">
    <property type="entry name" value="P-loop_NTPase"/>
</dbReference>
<proteinExistence type="predicted"/>
<sequence>MSDMQDDPRDHFRKIFSAQDLQRIEVMQRVRGTYFRHPMHDCVVEYVDDLLALMIEQRDRDADPGSHEHRGIAVIGEPRAGKTTMLRRVFKGHPAFPGYGEKGSRCPLVTVIPQGACTLKRFTIDALRELGMPVQQIPRDEDQVAHMVRDHMCLMGVKVMHIDEAHHITQPANATQIKKIINVFKCLMIDEEWPVSLIFSGIPELIGALQKDQQLCDRFKFVRLAGLTTATDAKSIRQTIRQLAGVAELAISTEHTEALAPRLIHAGCYQLGRSIEYVQDAIEVRLKRNARLPADAASALRALIPDDFAQAYARSRGVEAADNPFIAVDWEATDPFQTLDGSEDRHVSDLPKPKRATSRKKG</sequence>
<dbReference type="EMBL" id="CP001001">
    <property type="protein sequence ID" value="ACB26714.1"/>
    <property type="molecule type" value="Genomic_DNA"/>
</dbReference>
<evidence type="ECO:0000256" key="1">
    <source>
        <dbReference type="SAM" id="MobiDB-lite"/>
    </source>
</evidence>
<dbReference type="KEGG" id="mrd:Mrad2831_4753"/>
<feature type="compositionally biased region" description="Basic residues" evidence="1">
    <location>
        <begin position="353"/>
        <end position="362"/>
    </location>
</feature>
<dbReference type="OrthoDB" id="5288220at2"/>
<gene>
    <name evidence="2" type="ordered locus">Mrad2831_4753</name>
</gene>
<dbReference type="GeneID" id="25390519"/>
<dbReference type="InterPro" id="IPR008868">
    <property type="entry name" value="TniB"/>
</dbReference>
<dbReference type="STRING" id="426355.Mrad2831_4753"/>
<accession>B1M7Z3</accession>
<dbReference type="RefSeq" id="WP_012321665.1">
    <property type="nucleotide sequence ID" value="NC_010505.1"/>
</dbReference>
<feature type="compositionally biased region" description="Basic and acidic residues" evidence="1">
    <location>
        <begin position="342"/>
        <end position="352"/>
    </location>
</feature>
<dbReference type="Gene3D" id="3.40.50.300">
    <property type="entry name" value="P-loop containing nucleotide triphosphate hydrolases"/>
    <property type="match status" value="1"/>
</dbReference>
<dbReference type="Pfam" id="PF05621">
    <property type="entry name" value="TniB"/>
    <property type="match status" value="1"/>
</dbReference>
<protein>
    <recommendedName>
        <fullName evidence="4">TniB protein</fullName>
    </recommendedName>
</protein>